<dbReference type="Proteomes" id="UP001159427">
    <property type="component" value="Unassembled WGS sequence"/>
</dbReference>
<evidence type="ECO:0000313" key="12">
    <source>
        <dbReference type="Proteomes" id="UP001159427"/>
    </source>
</evidence>
<feature type="compositionally biased region" description="Basic residues" evidence="10">
    <location>
        <begin position="68"/>
        <end position="83"/>
    </location>
</feature>
<name>A0ABN8LZC2_9CNID</name>
<dbReference type="EC" id="2.1.1.-" evidence="9"/>
<dbReference type="Pfam" id="PF05148">
    <property type="entry name" value="Methyltransf_8"/>
    <property type="match status" value="1"/>
</dbReference>
<feature type="region of interest" description="Disordered" evidence="10">
    <location>
        <begin position="56"/>
        <end position="133"/>
    </location>
</feature>
<comment type="similarity">
    <text evidence="2 9">Belongs to the methyltransferase superfamily. RRP8 family.</text>
</comment>
<dbReference type="CDD" id="cd02440">
    <property type="entry name" value="AdoMet_MTases"/>
    <property type="match status" value="1"/>
</dbReference>
<evidence type="ECO:0000256" key="1">
    <source>
        <dbReference type="ARBA" id="ARBA00004604"/>
    </source>
</evidence>
<evidence type="ECO:0000256" key="9">
    <source>
        <dbReference type="RuleBase" id="RU365074"/>
    </source>
</evidence>
<keyword evidence="6 9" id="KW-0808">Transferase</keyword>
<evidence type="ECO:0000256" key="6">
    <source>
        <dbReference type="ARBA" id="ARBA00022679"/>
    </source>
</evidence>
<keyword evidence="5 9" id="KW-0489">Methyltransferase</keyword>
<dbReference type="Gene3D" id="1.10.10.2150">
    <property type="entry name" value="Ribosomal RNA-processing protein 8, N-terminal domain"/>
    <property type="match status" value="1"/>
</dbReference>
<dbReference type="Gene3D" id="3.40.50.150">
    <property type="entry name" value="Vaccinia Virus protein VP39"/>
    <property type="match status" value="1"/>
</dbReference>
<evidence type="ECO:0000256" key="8">
    <source>
        <dbReference type="ARBA" id="ARBA00023242"/>
    </source>
</evidence>
<evidence type="ECO:0000256" key="2">
    <source>
        <dbReference type="ARBA" id="ARBA00006301"/>
    </source>
</evidence>
<comment type="function">
    <text evidence="9">Probable methyltransferase required to silence rDNA.</text>
</comment>
<dbReference type="SUPFAM" id="SSF53335">
    <property type="entry name" value="S-adenosyl-L-methionine-dependent methyltransferases"/>
    <property type="match status" value="1"/>
</dbReference>
<evidence type="ECO:0000256" key="4">
    <source>
        <dbReference type="ARBA" id="ARBA00022552"/>
    </source>
</evidence>
<feature type="region of interest" description="Disordered" evidence="10">
    <location>
        <begin position="155"/>
        <end position="179"/>
    </location>
</feature>
<evidence type="ECO:0000313" key="11">
    <source>
        <dbReference type="EMBL" id="CAH3022666.1"/>
    </source>
</evidence>
<dbReference type="PANTHER" id="PTHR12787:SF0">
    <property type="entry name" value="RIBOSOMAL RNA-PROCESSING PROTEIN 8"/>
    <property type="match status" value="1"/>
</dbReference>
<evidence type="ECO:0000256" key="10">
    <source>
        <dbReference type="SAM" id="MobiDB-lite"/>
    </source>
</evidence>
<dbReference type="PROSITE" id="PS01184">
    <property type="entry name" value="UBIE_2"/>
    <property type="match status" value="1"/>
</dbReference>
<protein>
    <recommendedName>
        <fullName evidence="3 9">Ribosomal RNA-processing protein 8</fullName>
        <ecNumber evidence="9">2.1.1.-</ecNumber>
    </recommendedName>
</protein>
<evidence type="ECO:0000256" key="5">
    <source>
        <dbReference type="ARBA" id="ARBA00022603"/>
    </source>
</evidence>
<keyword evidence="4 9" id="KW-0698">rRNA processing</keyword>
<evidence type="ECO:0000256" key="7">
    <source>
        <dbReference type="ARBA" id="ARBA00022691"/>
    </source>
</evidence>
<proteinExistence type="inferred from homology"/>
<sequence length="512" mass="58285">MQSPFEVLEWNSASKEQDLLIDQLFGDTCTSNRFQPNGDHEGSEFLHINVSKKGKRKALINDEDTEKAKKKKKEKRERNKFKRDLKLTSQLEQNGLEDEESKLTDHTDKSVKKSEGKPKGKRVKNKFKRDQQCNSQLLKCKSQQYGSVIDESIDESKSFNSGKEVEENTGFNNKDKTKQVASIDSALLSSADAKAKMLRSSSFEPVEHKRKKDKKKRKKDKRISDHASTNDDCDVSNMEQTEANHIHIGRPQTNNDEKDYSKTKLDSIWITKNQINIDQEVASPSFPNNKSSLHEKMSKQLESSRFRWINEQLYTTTGDEAAAMFSKDPGLFDVYHRGFTNQVKLWPVNPVDKIIQWLRKRPSSQVVADFGCGEALIAQSITNKVYSFDLIAKNKFVTACKMAKVPLNPSSVDVAVFCLSLMGTNLVDFLKEAHRVLKPGGVLKIAEVTSRIKDKAEFTKSLSRLGFKLESEDTSNKMFVLFDYIKDKEVVKATPLHKLGGLKLNPCIYKKR</sequence>
<accession>A0ABN8LZC2</accession>
<gene>
    <name evidence="11" type="ORF">PEVE_00016316</name>
</gene>
<dbReference type="InterPro" id="IPR029063">
    <property type="entry name" value="SAM-dependent_MTases_sf"/>
</dbReference>
<dbReference type="PANTHER" id="PTHR12787">
    <property type="entry name" value="RIBOSOMAL RNA-PROCESSING PROTEIN 8"/>
    <property type="match status" value="1"/>
</dbReference>
<organism evidence="11 12">
    <name type="scientific">Porites evermanni</name>
    <dbReference type="NCBI Taxonomy" id="104178"/>
    <lineage>
        <taxon>Eukaryota</taxon>
        <taxon>Metazoa</taxon>
        <taxon>Cnidaria</taxon>
        <taxon>Anthozoa</taxon>
        <taxon>Hexacorallia</taxon>
        <taxon>Scleractinia</taxon>
        <taxon>Fungiina</taxon>
        <taxon>Poritidae</taxon>
        <taxon>Porites</taxon>
    </lineage>
</organism>
<dbReference type="EMBL" id="CALNXI010000228">
    <property type="protein sequence ID" value="CAH3022666.1"/>
    <property type="molecule type" value="Genomic_DNA"/>
</dbReference>
<reference evidence="11 12" key="1">
    <citation type="submission" date="2022-05" db="EMBL/GenBank/DDBJ databases">
        <authorList>
            <consortium name="Genoscope - CEA"/>
            <person name="William W."/>
        </authorList>
    </citation>
    <scope>NUCLEOTIDE SEQUENCE [LARGE SCALE GENOMIC DNA]</scope>
</reference>
<feature type="region of interest" description="Disordered" evidence="10">
    <location>
        <begin position="196"/>
        <end position="237"/>
    </location>
</feature>
<keyword evidence="7 9" id="KW-0949">S-adenosyl-L-methionine</keyword>
<feature type="compositionally biased region" description="Basic residues" evidence="10">
    <location>
        <begin position="208"/>
        <end position="221"/>
    </location>
</feature>
<keyword evidence="8 9" id="KW-0539">Nucleus</keyword>
<comment type="subcellular location">
    <subcellularLocation>
        <location evidence="1 9">Nucleus</location>
        <location evidence="1 9">Nucleolus</location>
    </subcellularLocation>
</comment>
<feature type="compositionally biased region" description="Basic and acidic residues" evidence="10">
    <location>
        <begin position="101"/>
        <end position="118"/>
    </location>
</feature>
<dbReference type="InterPro" id="IPR023576">
    <property type="entry name" value="UbiE/COQ5_MeTrFase_CS"/>
</dbReference>
<dbReference type="InterPro" id="IPR042036">
    <property type="entry name" value="RRP8_N"/>
</dbReference>
<comment type="caution">
    <text evidence="11">The sequence shown here is derived from an EMBL/GenBank/DDBJ whole genome shotgun (WGS) entry which is preliminary data.</text>
</comment>
<dbReference type="InterPro" id="IPR007823">
    <property type="entry name" value="RRP8"/>
</dbReference>
<keyword evidence="12" id="KW-1185">Reference proteome</keyword>
<evidence type="ECO:0000256" key="3">
    <source>
        <dbReference type="ARBA" id="ARBA00020203"/>
    </source>
</evidence>